<proteinExistence type="predicted"/>
<dbReference type="EMBL" id="CP090168">
    <property type="protein sequence ID" value="UJO19258.1"/>
    <property type="molecule type" value="Genomic_DNA"/>
</dbReference>
<evidence type="ECO:0000313" key="2">
    <source>
        <dbReference type="Proteomes" id="UP000756132"/>
    </source>
</evidence>
<evidence type="ECO:0000313" key="1">
    <source>
        <dbReference type="EMBL" id="UJO19258.1"/>
    </source>
</evidence>
<dbReference type="GeneID" id="71987439"/>
<name>A0A9Q8PB81_PASFU</name>
<dbReference type="KEGG" id="ffu:CLAFUR5_07561"/>
<organism evidence="1 2">
    <name type="scientific">Passalora fulva</name>
    <name type="common">Tomato leaf mold</name>
    <name type="synonym">Cladosporium fulvum</name>
    <dbReference type="NCBI Taxonomy" id="5499"/>
    <lineage>
        <taxon>Eukaryota</taxon>
        <taxon>Fungi</taxon>
        <taxon>Dikarya</taxon>
        <taxon>Ascomycota</taxon>
        <taxon>Pezizomycotina</taxon>
        <taxon>Dothideomycetes</taxon>
        <taxon>Dothideomycetidae</taxon>
        <taxon>Mycosphaerellales</taxon>
        <taxon>Mycosphaerellaceae</taxon>
        <taxon>Fulvia</taxon>
    </lineage>
</organism>
<protein>
    <submittedName>
        <fullName evidence="1">Uncharacterized protein</fullName>
    </submittedName>
</protein>
<reference evidence="1" key="2">
    <citation type="journal article" date="2022" name="Microb. Genom.">
        <title>A chromosome-scale genome assembly of the tomato pathogen Cladosporium fulvum reveals a compartmentalized genome architecture and the presence of a dispensable chromosome.</title>
        <authorList>
            <person name="Zaccaron A.Z."/>
            <person name="Chen L.H."/>
            <person name="Samaras A."/>
            <person name="Stergiopoulos I."/>
        </authorList>
    </citation>
    <scope>NUCLEOTIDE SEQUENCE</scope>
    <source>
        <strain evidence="1">Race5_Kim</strain>
    </source>
</reference>
<gene>
    <name evidence="1" type="ORF">CLAFUR5_07561</name>
</gene>
<accession>A0A9Q8PB81</accession>
<dbReference type="Proteomes" id="UP000756132">
    <property type="component" value="Chromosome 6"/>
</dbReference>
<dbReference type="OrthoDB" id="5382128at2759"/>
<dbReference type="AlphaFoldDB" id="A0A9Q8PB81"/>
<reference evidence="1" key="1">
    <citation type="submission" date="2021-12" db="EMBL/GenBank/DDBJ databases">
        <authorList>
            <person name="Zaccaron A."/>
            <person name="Stergiopoulos I."/>
        </authorList>
    </citation>
    <scope>NUCLEOTIDE SEQUENCE</scope>
    <source>
        <strain evidence="1">Race5_Kim</strain>
    </source>
</reference>
<keyword evidence="2" id="KW-1185">Reference proteome</keyword>
<sequence length="274" mass="31000">MRLDRTIASGIGAASLLNQQVFATNFLDHDSLLAGVEDPAWFEENVPILDIPEEQIRIVYYYRWQTWREHLFYTGPQRYAAPRGGIVAAAGQHINEGRWLRDRKPGQDIVNYDVTICLRSHWTDVGDIVARWTRTVRIACYRGRQPEYIYLDETLIVNSLVSADWEYFGLENVAYHGHNVTVLWDETGTHYDQGLRVWVNDQSAGNRADLGALTITIPPPNVQPISDLVNIAANSLNLLQGPQANASFSTTIGGDNFTHGIDGSIFRRKFRTLL</sequence>
<dbReference type="RefSeq" id="XP_047763624.1">
    <property type="nucleotide sequence ID" value="XM_047906709.1"/>
</dbReference>